<dbReference type="EMBL" id="AP014936">
    <property type="protein sequence ID" value="BAU49640.1"/>
    <property type="molecule type" value="Genomic_DNA"/>
</dbReference>
<dbReference type="InterPro" id="IPR055397">
    <property type="entry name" value="TraK_C"/>
</dbReference>
<keyword evidence="2" id="KW-0732">Signal</keyword>
<feature type="compositionally biased region" description="Low complexity" evidence="1">
    <location>
        <begin position="47"/>
        <end position="67"/>
    </location>
</feature>
<keyword evidence="5" id="KW-1185">Reference proteome</keyword>
<organism evidence="4 5">
    <name type="scientific">Sulfurifustis variabilis</name>
    <dbReference type="NCBI Taxonomy" id="1675686"/>
    <lineage>
        <taxon>Bacteria</taxon>
        <taxon>Pseudomonadati</taxon>
        <taxon>Pseudomonadota</taxon>
        <taxon>Gammaproteobacteria</taxon>
        <taxon>Acidiferrobacterales</taxon>
        <taxon>Acidiferrobacteraceae</taxon>
        <taxon>Sulfurifustis</taxon>
    </lineage>
</organism>
<evidence type="ECO:0000313" key="5">
    <source>
        <dbReference type="Proteomes" id="UP000218899"/>
    </source>
</evidence>
<feature type="signal peptide" evidence="2">
    <location>
        <begin position="1"/>
        <end position="22"/>
    </location>
</feature>
<dbReference type="AlphaFoldDB" id="A0A1B4V7Y4"/>
<feature type="chain" id="PRO_5008571259" evidence="2">
    <location>
        <begin position="23"/>
        <end position="324"/>
    </location>
</feature>
<dbReference type="RefSeq" id="WP_096462023.1">
    <property type="nucleotide sequence ID" value="NZ_AP014936.1"/>
</dbReference>
<gene>
    <name evidence="4" type="ORF">SVA_3092</name>
</gene>
<proteinExistence type="predicted"/>
<dbReference type="Proteomes" id="UP000218899">
    <property type="component" value="Chromosome"/>
</dbReference>
<feature type="domain" description="TraK C-terminal" evidence="3">
    <location>
        <begin position="187"/>
        <end position="303"/>
    </location>
</feature>
<evidence type="ECO:0000256" key="2">
    <source>
        <dbReference type="SAM" id="SignalP"/>
    </source>
</evidence>
<protein>
    <submittedName>
        <fullName evidence="4">Conjugal transfer protein TraK</fullName>
    </submittedName>
</protein>
<sequence length="324" mass="34144">MKTNAPARAALLLLAALGSAQAVELPTVPASVLGSASQTPPPPVVPVSPGASLAAPSTPDLPAAATASPAEIAAPPLKVTTEANHLLVKPGVTEIVPIALGHLNRIVTPFDHPVAKTTSTAAIHREGNVLYVAPKSETPVGLYITEKGDESVAISVTFVPKKIPPRDITLTLKSDLAVVGRYSKDKATKWERAHPYEDMLRQTFRQIALGQLPQGYALRPAVPAARRSCLGPEAERAGVRFSFDRGQLLTGARIEVAVGVARNTGAKPVELKETWCAAEDVAGVAFWPEVVLEPGQATEVYVAFQRQPSKPNVTERPSLLGTAQ</sequence>
<dbReference type="OrthoDB" id="5298536at2"/>
<reference evidence="4 5" key="1">
    <citation type="submission" date="2015-08" db="EMBL/GenBank/DDBJ databases">
        <title>Complete genome sequence of Sulfurifustis variabilis.</title>
        <authorList>
            <person name="Miura A."/>
            <person name="Kojima H."/>
            <person name="Fukui M."/>
        </authorList>
    </citation>
    <scope>NUCLEOTIDE SEQUENCE [LARGE SCALE GENOMIC DNA]</scope>
    <source>
        <strain evidence="5">skN76</strain>
    </source>
</reference>
<dbReference type="KEGG" id="sva:SVA_3092"/>
<evidence type="ECO:0000256" key="1">
    <source>
        <dbReference type="SAM" id="MobiDB-lite"/>
    </source>
</evidence>
<evidence type="ECO:0000313" key="4">
    <source>
        <dbReference type="EMBL" id="BAU49640.1"/>
    </source>
</evidence>
<dbReference type="Pfam" id="PF23536">
    <property type="entry name" value="TraK_C"/>
    <property type="match status" value="1"/>
</dbReference>
<accession>A0A1B4V7Y4</accession>
<feature type="region of interest" description="Disordered" evidence="1">
    <location>
        <begin position="33"/>
        <end position="67"/>
    </location>
</feature>
<name>A0A1B4V7Y4_9GAMM</name>
<evidence type="ECO:0000259" key="3">
    <source>
        <dbReference type="Pfam" id="PF23536"/>
    </source>
</evidence>